<accession>A0A2H3D5R5</accession>
<dbReference type="InParanoid" id="A0A2H3D5R5"/>
<sequence>MSFCSIWPNYMVQVTNQEINDDGTGDDGVRQDRGQSFVNTDHDILMHPDCKVYLYSNDVTTIEDVNFCATMMDQHLASEELDKSMHKTEGCLGKNPFAVEARQGFTCYHDVSTFDDWRAWCDGYKQAPVLVVISLYYEFFSIQGILVLTWAAF</sequence>
<dbReference type="EMBL" id="KZ293670">
    <property type="protein sequence ID" value="PBK89114.1"/>
    <property type="molecule type" value="Genomic_DNA"/>
</dbReference>
<proteinExistence type="predicted"/>
<protein>
    <submittedName>
        <fullName evidence="1">Uncharacterized protein</fullName>
    </submittedName>
</protein>
<reference evidence="2" key="1">
    <citation type="journal article" date="2017" name="Nat. Ecol. Evol.">
        <title>Genome expansion and lineage-specific genetic innovations in the forest pathogenic fungi Armillaria.</title>
        <authorList>
            <person name="Sipos G."/>
            <person name="Prasanna A.N."/>
            <person name="Walter M.C."/>
            <person name="O'Connor E."/>
            <person name="Balint B."/>
            <person name="Krizsan K."/>
            <person name="Kiss B."/>
            <person name="Hess J."/>
            <person name="Varga T."/>
            <person name="Slot J."/>
            <person name="Riley R."/>
            <person name="Boka B."/>
            <person name="Rigling D."/>
            <person name="Barry K."/>
            <person name="Lee J."/>
            <person name="Mihaltcheva S."/>
            <person name="LaButti K."/>
            <person name="Lipzen A."/>
            <person name="Waldron R."/>
            <person name="Moloney N.M."/>
            <person name="Sperisen C."/>
            <person name="Kredics L."/>
            <person name="Vagvoelgyi C."/>
            <person name="Patrignani A."/>
            <person name="Fitzpatrick D."/>
            <person name="Nagy I."/>
            <person name="Doyle S."/>
            <person name="Anderson J.B."/>
            <person name="Grigoriev I.V."/>
            <person name="Gueldener U."/>
            <person name="Muensterkoetter M."/>
            <person name="Nagy L.G."/>
        </authorList>
    </citation>
    <scope>NUCLEOTIDE SEQUENCE [LARGE SCALE GENOMIC DNA]</scope>
    <source>
        <strain evidence="2">Ar21-2</strain>
    </source>
</reference>
<evidence type="ECO:0000313" key="2">
    <source>
        <dbReference type="Proteomes" id="UP000217790"/>
    </source>
</evidence>
<dbReference type="AlphaFoldDB" id="A0A2H3D5R5"/>
<keyword evidence="2" id="KW-1185">Reference proteome</keyword>
<dbReference type="Proteomes" id="UP000217790">
    <property type="component" value="Unassembled WGS sequence"/>
</dbReference>
<evidence type="ECO:0000313" key="1">
    <source>
        <dbReference type="EMBL" id="PBK89114.1"/>
    </source>
</evidence>
<organism evidence="1 2">
    <name type="scientific">Armillaria gallica</name>
    <name type="common">Bulbous honey fungus</name>
    <name type="synonym">Armillaria bulbosa</name>
    <dbReference type="NCBI Taxonomy" id="47427"/>
    <lineage>
        <taxon>Eukaryota</taxon>
        <taxon>Fungi</taxon>
        <taxon>Dikarya</taxon>
        <taxon>Basidiomycota</taxon>
        <taxon>Agaricomycotina</taxon>
        <taxon>Agaricomycetes</taxon>
        <taxon>Agaricomycetidae</taxon>
        <taxon>Agaricales</taxon>
        <taxon>Marasmiineae</taxon>
        <taxon>Physalacriaceae</taxon>
        <taxon>Armillaria</taxon>
    </lineage>
</organism>
<gene>
    <name evidence="1" type="ORF">ARMGADRAFT_1033670</name>
</gene>
<name>A0A2H3D5R5_ARMGA</name>